<organism evidence="2 3">
    <name type="scientific">Methylobacterium oryzihabitans</name>
    <dbReference type="NCBI Taxonomy" id="2499852"/>
    <lineage>
        <taxon>Bacteria</taxon>
        <taxon>Pseudomonadati</taxon>
        <taxon>Pseudomonadota</taxon>
        <taxon>Alphaproteobacteria</taxon>
        <taxon>Hyphomicrobiales</taxon>
        <taxon>Methylobacteriaceae</taxon>
        <taxon>Methylobacterium</taxon>
    </lineage>
</organism>
<dbReference type="AlphaFoldDB" id="A0A3S2YMS1"/>
<sequence>MRPAYALLLLIGPLAAPALAQGAPRSVGECERIRGDLAYNQCLSLFGPAAPIKAATGAAIPAMPAPAAEARLPQTASAAEVEAPRSYRGRSRYGRHLRLGRQRATFAAISGSRRHTRRR</sequence>
<keyword evidence="3" id="KW-1185">Reference proteome</keyword>
<comment type="caution">
    <text evidence="2">The sequence shown here is derived from an EMBL/GenBank/DDBJ whole genome shotgun (WGS) entry which is preliminary data.</text>
</comment>
<gene>
    <name evidence="2" type="ORF">EOE48_21050</name>
</gene>
<evidence type="ECO:0000256" key="1">
    <source>
        <dbReference type="SAM" id="SignalP"/>
    </source>
</evidence>
<reference evidence="2 3" key="1">
    <citation type="submission" date="2019-01" db="EMBL/GenBank/DDBJ databases">
        <authorList>
            <person name="Chen W.-M."/>
        </authorList>
    </citation>
    <scope>NUCLEOTIDE SEQUENCE [LARGE SCALE GENOMIC DNA]</scope>
    <source>
        <strain evidence="2 3">TER-1</strain>
    </source>
</reference>
<dbReference type="EMBL" id="SACP01000024">
    <property type="protein sequence ID" value="RVU15089.1"/>
    <property type="molecule type" value="Genomic_DNA"/>
</dbReference>
<protein>
    <submittedName>
        <fullName evidence="2">Uncharacterized protein</fullName>
    </submittedName>
</protein>
<dbReference type="Proteomes" id="UP000286997">
    <property type="component" value="Unassembled WGS sequence"/>
</dbReference>
<dbReference type="RefSeq" id="WP_127732826.1">
    <property type="nucleotide sequence ID" value="NZ_SACP01000024.1"/>
</dbReference>
<name>A0A3S2YMS1_9HYPH</name>
<proteinExistence type="predicted"/>
<accession>A0A3S2YMS1</accession>
<evidence type="ECO:0000313" key="3">
    <source>
        <dbReference type="Proteomes" id="UP000286997"/>
    </source>
</evidence>
<feature type="chain" id="PRO_5018566526" evidence="1">
    <location>
        <begin position="21"/>
        <end position="119"/>
    </location>
</feature>
<keyword evidence="1" id="KW-0732">Signal</keyword>
<feature type="signal peptide" evidence="1">
    <location>
        <begin position="1"/>
        <end position="20"/>
    </location>
</feature>
<evidence type="ECO:0000313" key="2">
    <source>
        <dbReference type="EMBL" id="RVU15089.1"/>
    </source>
</evidence>